<feature type="compositionally biased region" description="Basic and acidic residues" evidence="1">
    <location>
        <begin position="1"/>
        <end position="11"/>
    </location>
</feature>
<gene>
    <name evidence="2" type="ORF">UFOPK3376_02878</name>
</gene>
<dbReference type="EMBL" id="CAFBLP010000112">
    <property type="protein sequence ID" value="CAB4891557.1"/>
    <property type="molecule type" value="Genomic_DNA"/>
</dbReference>
<evidence type="ECO:0000313" key="2">
    <source>
        <dbReference type="EMBL" id="CAB4891557.1"/>
    </source>
</evidence>
<feature type="region of interest" description="Disordered" evidence="1">
    <location>
        <begin position="1"/>
        <end position="20"/>
    </location>
</feature>
<accession>A0A6J7F7Z2</accession>
<sequence>MSSTAREHDDTVPQGTTLLPRDLTPAQLKAAPVLASVDSLVIDELTDEEYDAFVAALRS</sequence>
<proteinExistence type="predicted"/>
<dbReference type="AlphaFoldDB" id="A0A6J7F7Z2"/>
<reference evidence="2" key="1">
    <citation type="submission" date="2020-05" db="EMBL/GenBank/DDBJ databases">
        <authorList>
            <person name="Chiriac C."/>
            <person name="Salcher M."/>
            <person name="Ghai R."/>
            <person name="Kavagutti S V."/>
        </authorList>
    </citation>
    <scope>NUCLEOTIDE SEQUENCE</scope>
</reference>
<protein>
    <submittedName>
        <fullName evidence="2">Unannotated protein</fullName>
    </submittedName>
</protein>
<name>A0A6J7F7Z2_9ZZZZ</name>
<organism evidence="2">
    <name type="scientific">freshwater metagenome</name>
    <dbReference type="NCBI Taxonomy" id="449393"/>
    <lineage>
        <taxon>unclassified sequences</taxon>
        <taxon>metagenomes</taxon>
        <taxon>ecological metagenomes</taxon>
    </lineage>
</organism>
<evidence type="ECO:0000256" key="1">
    <source>
        <dbReference type="SAM" id="MobiDB-lite"/>
    </source>
</evidence>